<dbReference type="Gene3D" id="1.10.601.10">
    <property type="entry name" value="RNA Polymerase Primary Sigma Factor"/>
    <property type="match status" value="1"/>
</dbReference>
<feature type="domain" description="RNA polymerase sigma-70 region 2" evidence="6">
    <location>
        <begin position="1"/>
        <end position="44"/>
    </location>
</feature>
<dbReference type="SUPFAM" id="SSF88659">
    <property type="entry name" value="Sigma3 and sigma4 domains of RNA polymerase sigma factors"/>
    <property type="match status" value="2"/>
</dbReference>
<protein>
    <submittedName>
        <fullName evidence="8">Sigma-70 family RNA polymerase sigma factor</fullName>
    </submittedName>
</protein>
<keyword evidence="9" id="KW-1185">Reference proteome</keyword>
<dbReference type="InterPro" id="IPR007630">
    <property type="entry name" value="RNA_pol_sigma70_r4"/>
</dbReference>
<feature type="domain" description="RNA polymerase sigma-70 region 3" evidence="5">
    <location>
        <begin position="64"/>
        <end position="124"/>
    </location>
</feature>
<dbReference type="InterPro" id="IPR050239">
    <property type="entry name" value="Sigma-70_RNA_pol_init_factors"/>
</dbReference>
<keyword evidence="1" id="KW-0805">Transcription regulation</keyword>
<name>A0ABS8ZDU0_9PSEU</name>
<dbReference type="InterPro" id="IPR036388">
    <property type="entry name" value="WH-like_DNA-bd_sf"/>
</dbReference>
<dbReference type="InterPro" id="IPR000943">
    <property type="entry name" value="RNA_pol_sigma70"/>
</dbReference>
<dbReference type="PANTHER" id="PTHR30603:SF60">
    <property type="entry name" value="RNA POLYMERASE SIGMA FACTOR RPOD"/>
    <property type="match status" value="1"/>
</dbReference>
<dbReference type="Pfam" id="PF04539">
    <property type="entry name" value="Sigma70_r3"/>
    <property type="match status" value="1"/>
</dbReference>
<dbReference type="Pfam" id="PF04542">
    <property type="entry name" value="Sigma70_r2"/>
    <property type="match status" value="1"/>
</dbReference>
<sequence>MQEGNLGLIHAVEKFDYKSGFRFSTYAMWWIKQTIRRGIASQGRIIRLPSHAEETLAMLDRAARTRDGQELTVAELADITGVSVRRAADLLRSRDDAVSLDTPIGDGAGSTLGDFVEDSAAIAAFEDIEHREFTADLRARVGALPRQEAAAIRMRFGLLDGSQWTLRRIGDQSGVSQEGVRQVVRRAVARLRRAWEVEPAA</sequence>
<accession>A0ABS8ZDU0</accession>
<evidence type="ECO:0000256" key="2">
    <source>
        <dbReference type="ARBA" id="ARBA00023082"/>
    </source>
</evidence>
<dbReference type="Gene3D" id="1.10.10.10">
    <property type="entry name" value="Winged helix-like DNA-binding domain superfamily/Winged helix DNA-binding domain"/>
    <property type="match status" value="2"/>
</dbReference>
<evidence type="ECO:0000256" key="1">
    <source>
        <dbReference type="ARBA" id="ARBA00023015"/>
    </source>
</evidence>
<gene>
    <name evidence="8" type="ORF">LWC34_17815</name>
</gene>
<dbReference type="EMBL" id="JAJVCN010000001">
    <property type="protein sequence ID" value="MCE7004668.1"/>
    <property type="molecule type" value="Genomic_DNA"/>
</dbReference>
<keyword evidence="3" id="KW-0238">DNA-binding</keyword>
<evidence type="ECO:0000259" key="5">
    <source>
        <dbReference type="Pfam" id="PF04539"/>
    </source>
</evidence>
<comment type="caution">
    <text evidence="8">The sequence shown here is derived from an EMBL/GenBank/DDBJ whole genome shotgun (WGS) entry which is preliminary data.</text>
</comment>
<evidence type="ECO:0000256" key="4">
    <source>
        <dbReference type="ARBA" id="ARBA00023163"/>
    </source>
</evidence>
<evidence type="ECO:0000313" key="9">
    <source>
        <dbReference type="Proteomes" id="UP001521150"/>
    </source>
</evidence>
<dbReference type="Proteomes" id="UP001521150">
    <property type="component" value="Unassembled WGS sequence"/>
</dbReference>
<dbReference type="Pfam" id="PF04545">
    <property type="entry name" value="Sigma70_r4"/>
    <property type="match status" value="1"/>
</dbReference>
<keyword evidence="4" id="KW-0804">Transcription</keyword>
<reference evidence="8 9" key="1">
    <citation type="submission" date="2021-12" db="EMBL/GenBank/DDBJ databases">
        <title>Genome sequence of Kibdelosporangium philippinense ATCC 49844.</title>
        <authorList>
            <person name="Fedorov E.A."/>
            <person name="Omeragic M."/>
            <person name="Shalygina K.F."/>
            <person name="Maclea K.S."/>
        </authorList>
    </citation>
    <scope>NUCLEOTIDE SEQUENCE [LARGE SCALE GENOMIC DNA]</scope>
    <source>
        <strain evidence="8 9">ATCC 49844</strain>
    </source>
</reference>
<organism evidence="8 9">
    <name type="scientific">Kibdelosporangium philippinense</name>
    <dbReference type="NCBI Taxonomy" id="211113"/>
    <lineage>
        <taxon>Bacteria</taxon>
        <taxon>Bacillati</taxon>
        <taxon>Actinomycetota</taxon>
        <taxon>Actinomycetes</taxon>
        <taxon>Pseudonocardiales</taxon>
        <taxon>Pseudonocardiaceae</taxon>
        <taxon>Kibdelosporangium</taxon>
    </lineage>
</organism>
<dbReference type="PANTHER" id="PTHR30603">
    <property type="entry name" value="RNA POLYMERASE SIGMA FACTOR RPO"/>
    <property type="match status" value="1"/>
</dbReference>
<dbReference type="SUPFAM" id="SSF88946">
    <property type="entry name" value="Sigma2 domain of RNA polymerase sigma factors"/>
    <property type="match status" value="1"/>
</dbReference>
<evidence type="ECO:0000259" key="6">
    <source>
        <dbReference type="Pfam" id="PF04542"/>
    </source>
</evidence>
<evidence type="ECO:0000259" key="7">
    <source>
        <dbReference type="Pfam" id="PF04545"/>
    </source>
</evidence>
<proteinExistence type="predicted"/>
<evidence type="ECO:0000256" key="3">
    <source>
        <dbReference type="ARBA" id="ARBA00023125"/>
    </source>
</evidence>
<dbReference type="PRINTS" id="PR00046">
    <property type="entry name" value="SIGMA70FCT"/>
</dbReference>
<dbReference type="InterPro" id="IPR013324">
    <property type="entry name" value="RNA_pol_sigma_r3/r4-like"/>
</dbReference>
<feature type="domain" description="RNA polymerase sigma-70 region 4" evidence="7">
    <location>
        <begin position="143"/>
        <end position="192"/>
    </location>
</feature>
<keyword evidence="2" id="KW-0731">Sigma factor</keyword>
<dbReference type="InterPro" id="IPR007624">
    <property type="entry name" value="RNA_pol_sigma70_r3"/>
</dbReference>
<dbReference type="InterPro" id="IPR013325">
    <property type="entry name" value="RNA_pol_sigma_r2"/>
</dbReference>
<dbReference type="InterPro" id="IPR014284">
    <property type="entry name" value="RNA_pol_sigma-70_dom"/>
</dbReference>
<evidence type="ECO:0000313" key="8">
    <source>
        <dbReference type="EMBL" id="MCE7004668.1"/>
    </source>
</evidence>
<dbReference type="NCBIfam" id="TIGR02937">
    <property type="entry name" value="sigma70-ECF"/>
    <property type="match status" value="1"/>
</dbReference>
<dbReference type="InterPro" id="IPR007627">
    <property type="entry name" value="RNA_pol_sigma70_r2"/>
</dbReference>